<dbReference type="GO" id="GO:0046872">
    <property type="term" value="F:metal ion binding"/>
    <property type="evidence" value="ECO:0007669"/>
    <property type="project" value="UniProtKB-KW"/>
</dbReference>
<dbReference type="GO" id="GO:0046653">
    <property type="term" value="P:tetrahydrofolate metabolic process"/>
    <property type="evidence" value="ECO:0007669"/>
    <property type="project" value="TreeGrafter"/>
</dbReference>
<evidence type="ECO:0000256" key="4">
    <source>
        <dbReference type="ARBA" id="ARBA00022679"/>
    </source>
</evidence>
<evidence type="ECO:0000256" key="6">
    <source>
        <dbReference type="ARBA" id="ARBA00023285"/>
    </source>
</evidence>
<dbReference type="GO" id="GO:0005829">
    <property type="term" value="C:cytosol"/>
    <property type="evidence" value="ECO:0007669"/>
    <property type="project" value="TreeGrafter"/>
</dbReference>
<protein>
    <recommendedName>
        <fullName evidence="7">Pterin-binding domain-containing protein</fullName>
    </recommendedName>
</protein>
<keyword evidence="2" id="KW-0489">Methyltransferase</keyword>
<evidence type="ECO:0000259" key="7">
    <source>
        <dbReference type="PROSITE" id="PS50972"/>
    </source>
</evidence>
<feature type="domain" description="Pterin-binding" evidence="7">
    <location>
        <begin position="1"/>
        <end position="227"/>
    </location>
</feature>
<dbReference type="EMBL" id="BARV01031889">
    <property type="protein sequence ID" value="GAI42732.1"/>
    <property type="molecule type" value="Genomic_DNA"/>
</dbReference>
<dbReference type="InterPro" id="IPR000489">
    <property type="entry name" value="Pterin-binding_dom"/>
</dbReference>
<dbReference type="InterPro" id="IPR050554">
    <property type="entry name" value="Met_Synthase/Corrinoid"/>
</dbReference>
<dbReference type="GO" id="GO:0008705">
    <property type="term" value="F:methionine synthase activity"/>
    <property type="evidence" value="ECO:0007669"/>
    <property type="project" value="TreeGrafter"/>
</dbReference>
<keyword evidence="3" id="KW-0846">Cobalamin</keyword>
<evidence type="ECO:0000313" key="8">
    <source>
        <dbReference type="EMBL" id="GAI42732.1"/>
    </source>
</evidence>
<comment type="similarity">
    <text evidence="1">Belongs to the vitamin-B12 dependent methionine synthase family.</text>
</comment>
<keyword evidence="5" id="KW-0479">Metal-binding</keyword>
<gene>
    <name evidence="8" type="ORF">S06H3_50372</name>
</gene>
<dbReference type="SUPFAM" id="SSF51717">
    <property type="entry name" value="Dihydropteroate synthetase-like"/>
    <property type="match status" value="1"/>
</dbReference>
<evidence type="ECO:0000256" key="1">
    <source>
        <dbReference type="ARBA" id="ARBA00010398"/>
    </source>
</evidence>
<accession>X1NFB8</accession>
<keyword evidence="4" id="KW-0808">Transferase</keyword>
<dbReference type="InterPro" id="IPR011005">
    <property type="entry name" value="Dihydropteroate_synth-like_sf"/>
</dbReference>
<dbReference type="PROSITE" id="PS50972">
    <property type="entry name" value="PTERIN_BINDING"/>
    <property type="match status" value="1"/>
</dbReference>
<proteinExistence type="inferred from homology"/>
<dbReference type="GO" id="GO:0050667">
    <property type="term" value="P:homocysteine metabolic process"/>
    <property type="evidence" value="ECO:0007669"/>
    <property type="project" value="TreeGrafter"/>
</dbReference>
<reference evidence="8" key="1">
    <citation type="journal article" date="2014" name="Front. Microbiol.">
        <title>High frequency of phylogenetically diverse reductive dehalogenase-homologous genes in deep subseafloor sedimentary metagenomes.</title>
        <authorList>
            <person name="Kawai M."/>
            <person name="Futagami T."/>
            <person name="Toyoda A."/>
            <person name="Takaki Y."/>
            <person name="Nishi S."/>
            <person name="Hori S."/>
            <person name="Arai W."/>
            <person name="Tsubouchi T."/>
            <person name="Morono Y."/>
            <person name="Uchiyama I."/>
            <person name="Ito T."/>
            <person name="Fujiyama A."/>
            <person name="Inagaki F."/>
            <person name="Takami H."/>
        </authorList>
    </citation>
    <scope>NUCLEOTIDE SEQUENCE</scope>
    <source>
        <strain evidence="8">Expedition CK06-06</strain>
    </source>
</reference>
<sequence length="252" mass="27613">ALKKGEVSIIREMAKEQEEKGASLLDVNVGMPGIDEDKTMKELIYFLSNISKLPLVIDSPNPDIVENALRIYPGRALINSISGDKAKLKKLLSIASKYGAMFILLPLGGREMPETAEKRIRIIKEIHKEAVKFGFTKNDFIVDGLTMTVSSSPRSAVETLKTIEWCKNTLKCGTVIGLSNISFGLPARKWINSTFLAMAAAKGLTSAIANPSIEELTNTKMAADVLLQKDKDAATYIRHFTAKNATTQKDLV</sequence>
<dbReference type="GO" id="GO:0031419">
    <property type="term" value="F:cobalamin binding"/>
    <property type="evidence" value="ECO:0007669"/>
    <property type="project" value="UniProtKB-KW"/>
</dbReference>
<evidence type="ECO:0000256" key="5">
    <source>
        <dbReference type="ARBA" id="ARBA00022723"/>
    </source>
</evidence>
<dbReference type="Gene3D" id="3.20.20.20">
    <property type="entry name" value="Dihydropteroate synthase-like"/>
    <property type="match status" value="1"/>
</dbReference>
<dbReference type="GO" id="GO:0032259">
    <property type="term" value="P:methylation"/>
    <property type="evidence" value="ECO:0007669"/>
    <property type="project" value="UniProtKB-KW"/>
</dbReference>
<feature type="non-terminal residue" evidence="8">
    <location>
        <position position="252"/>
    </location>
</feature>
<feature type="non-terminal residue" evidence="8">
    <location>
        <position position="1"/>
    </location>
</feature>
<dbReference type="PANTHER" id="PTHR45833:SF1">
    <property type="entry name" value="METHIONINE SYNTHASE"/>
    <property type="match status" value="1"/>
</dbReference>
<evidence type="ECO:0000256" key="2">
    <source>
        <dbReference type="ARBA" id="ARBA00022603"/>
    </source>
</evidence>
<dbReference type="Pfam" id="PF00809">
    <property type="entry name" value="Pterin_bind"/>
    <property type="match status" value="1"/>
</dbReference>
<evidence type="ECO:0000256" key="3">
    <source>
        <dbReference type="ARBA" id="ARBA00022628"/>
    </source>
</evidence>
<dbReference type="PANTHER" id="PTHR45833">
    <property type="entry name" value="METHIONINE SYNTHASE"/>
    <property type="match status" value="1"/>
</dbReference>
<organism evidence="8">
    <name type="scientific">marine sediment metagenome</name>
    <dbReference type="NCBI Taxonomy" id="412755"/>
    <lineage>
        <taxon>unclassified sequences</taxon>
        <taxon>metagenomes</taxon>
        <taxon>ecological metagenomes</taxon>
    </lineage>
</organism>
<comment type="caution">
    <text evidence="8">The sequence shown here is derived from an EMBL/GenBank/DDBJ whole genome shotgun (WGS) entry which is preliminary data.</text>
</comment>
<name>X1NFB8_9ZZZZ</name>
<dbReference type="AlphaFoldDB" id="X1NFB8"/>
<keyword evidence="6" id="KW-0170">Cobalt</keyword>